<evidence type="ECO:0000256" key="2">
    <source>
        <dbReference type="ARBA" id="ARBA00006288"/>
    </source>
</evidence>
<reference evidence="10 11" key="1">
    <citation type="submission" date="2024-09" db="EMBL/GenBank/DDBJ databases">
        <authorList>
            <person name="Sun Q."/>
            <person name="Mori K."/>
        </authorList>
    </citation>
    <scope>NUCLEOTIDE SEQUENCE [LARGE SCALE GENOMIC DNA]</scope>
    <source>
        <strain evidence="10 11">TBRC 7907</strain>
    </source>
</reference>
<dbReference type="Pfam" id="PF02770">
    <property type="entry name" value="Acyl-CoA_dh_M"/>
    <property type="match status" value="1"/>
</dbReference>
<keyword evidence="4" id="KW-0274">FAD</keyword>
<dbReference type="InterPro" id="IPR036250">
    <property type="entry name" value="AcylCo_DH-like_C"/>
</dbReference>
<proteinExistence type="inferred from homology"/>
<keyword evidence="5" id="KW-0560">Oxidoreductase</keyword>
<dbReference type="InterPro" id="IPR012258">
    <property type="entry name" value="Acyl-CoA_oxidase"/>
</dbReference>
<dbReference type="Gene3D" id="2.40.110.10">
    <property type="entry name" value="Butyryl-CoA Dehydrogenase, subunit A, domain 2"/>
    <property type="match status" value="1"/>
</dbReference>
<name>A0ABV5ZU87_9PSEU</name>
<keyword evidence="11" id="KW-1185">Reference proteome</keyword>
<dbReference type="Proteomes" id="UP001589693">
    <property type="component" value="Unassembled WGS sequence"/>
</dbReference>
<dbReference type="SUPFAM" id="SSF47203">
    <property type="entry name" value="Acyl-CoA dehydrogenase C-terminal domain-like"/>
    <property type="match status" value="2"/>
</dbReference>
<evidence type="ECO:0000259" key="9">
    <source>
        <dbReference type="Pfam" id="PF22924"/>
    </source>
</evidence>
<evidence type="ECO:0000259" key="8">
    <source>
        <dbReference type="Pfam" id="PF02771"/>
    </source>
</evidence>
<dbReference type="Pfam" id="PF22924">
    <property type="entry name" value="ACOX_C_alpha1"/>
    <property type="match status" value="1"/>
</dbReference>
<dbReference type="InterPro" id="IPR006091">
    <property type="entry name" value="Acyl-CoA_Oxase/DH_mid-dom"/>
</dbReference>
<comment type="similarity">
    <text evidence="2">Belongs to the acyl-CoA oxidase family.</text>
</comment>
<dbReference type="InterPro" id="IPR009100">
    <property type="entry name" value="AcylCoA_DH/oxidase_NM_dom_sf"/>
</dbReference>
<dbReference type="Pfam" id="PF01756">
    <property type="entry name" value="ACOX"/>
    <property type="match status" value="1"/>
</dbReference>
<evidence type="ECO:0000259" key="7">
    <source>
        <dbReference type="Pfam" id="PF02770"/>
    </source>
</evidence>
<dbReference type="Pfam" id="PF02771">
    <property type="entry name" value="Acyl-CoA_dh_N"/>
    <property type="match status" value="1"/>
</dbReference>
<evidence type="ECO:0000256" key="1">
    <source>
        <dbReference type="ARBA" id="ARBA00001974"/>
    </source>
</evidence>
<dbReference type="InterPro" id="IPR037069">
    <property type="entry name" value="AcylCoA_DH/ox_N_sf"/>
</dbReference>
<gene>
    <name evidence="10" type="ORF">ACFFQA_11030</name>
</gene>
<evidence type="ECO:0000313" key="11">
    <source>
        <dbReference type="Proteomes" id="UP001589693"/>
    </source>
</evidence>
<dbReference type="PANTHER" id="PTHR10909:SF382">
    <property type="entry name" value="ACYL-COENZYME A OXIDASE"/>
    <property type="match status" value="1"/>
</dbReference>
<dbReference type="InterPro" id="IPR002655">
    <property type="entry name" value="Acyl-CoA_oxidase_C"/>
</dbReference>
<dbReference type="SUPFAM" id="SSF56645">
    <property type="entry name" value="Acyl-CoA dehydrogenase NM domain-like"/>
    <property type="match status" value="1"/>
</dbReference>
<protein>
    <submittedName>
        <fullName evidence="10">Acyl-CoA dehydrogenase</fullName>
    </submittedName>
</protein>
<dbReference type="InterPro" id="IPR013786">
    <property type="entry name" value="AcylCoA_DH/ox_N"/>
</dbReference>
<evidence type="ECO:0000256" key="4">
    <source>
        <dbReference type="ARBA" id="ARBA00022827"/>
    </source>
</evidence>
<dbReference type="RefSeq" id="WP_377851662.1">
    <property type="nucleotide sequence ID" value="NZ_JBHLZU010000009.1"/>
</dbReference>
<dbReference type="EMBL" id="JBHLZU010000009">
    <property type="protein sequence ID" value="MFB9904463.1"/>
    <property type="molecule type" value="Genomic_DNA"/>
</dbReference>
<comment type="caution">
    <text evidence="10">The sequence shown here is derived from an EMBL/GenBank/DDBJ whole genome shotgun (WGS) entry which is preliminary data.</text>
</comment>
<evidence type="ECO:0000259" key="6">
    <source>
        <dbReference type="Pfam" id="PF01756"/>
    </source>
</evidence>
<sequence>MSTPAALRALLDGRWSDLRERTRRQLGVVELPPHGLDRERHREHVLRQLRVLASAGHPSTGFPVRFGGGGDLGGSVVSFEMLGFGDLSLMVKSGVQWGLFGGAVQALGTERHHERYLREIIELDLLGCFAMTESGHGSDVQHLRTTATYDAAAGEFVVHTPEPSARKDYIGNAARDGQVAVVFAQLVTDGGEHGVHALVVPIREPDGSPCAGVSIEDCGEKAGLNGVDNGRLSFDNVRVPREALLDRYGHVAEDGTYSSPVDGANKRFFTMLGTLVRGRISVAGGALSAAKKALTIAVRHGETRRQFTRPGGGEEVPILDYLVHQRRLLPALATTYALHFAQEELVSTLHEVLGGESDVDDRRQRELESRAAGLKAVATWHTTRTIQECREACGGAGYLAENQLPQLKADTDVFTTFEGDNTVLLQLVAKGLLTGYRDHVGDLDALGMARFVATQFVGVVIERTAARPLIERLVGAVSGDDLHDRGWQLKLFEDREEHVLDGLVRRLRAAGDGDAFEVFNDAQDHVLRAARVHVERIVLEAFVAAIDRCPDTEAAELLERVCDLHVLSAIEADAAWFLGHGRLTPARAKSVTGAVNRLCKLLRPHAATLVEAFAVPTEWITAPIAQR</sequence>
<comment type="cofactor">
    <cofactor evidence="1">
        <name>FAD</name>
        <dbReference type="ChEBI" id="CHEBI:57692"/>
    </cofactor>
</comment>
<accession>A0ABV5ZU87</accession>
<organism evidence="10 11">
    <name type="scientific">Allokutzneria oryzae</name>
    <dbReference type="NCBI Taxonomy" id="1378989"/>
    <lineage>
        <taxon>Bacteria</taxon>
        <taxon>Bacillati</taxon>
        <taxon>Actinomycetota</taxon>
        <taxon>Actinomycetes</taxon>
        <taxon>Pseudonocardiales</taxon>
        <taxon>Pseudonocardiaceae</taxon>
        <taxon>Allokutzneria</taxon>
    </lineage>
</organism>
<feature type="domain" description="Acyl-CoA oxidase C-terminal" evidence="6">
    <location>
        <begin position="500"/>
        <end position="625"/>
    </location>
</feature>
<keyword evidence="3" id="KW-0285">Flavoprotein</keyword>
<dbReference type="Gene3D" id="1.20.140.10">
    <property type="entry name" value="Butyryl-CoA Dehydrogenase, subunit A, domain 3"/>
    <property type="match status" value="2"/>
</dbReference>
<feature type="domain" description="Acyl-CoA oxidase/dehydrogenase middle" evidence="7">
    <location>
        <begin position="128"/>
        <end position="237"/>
    </location>
</feature>
<dbReference type="PANTHER" id="PTHR10909">
    <property type="entry name" value="ELECTRON TRANSPORT OXIDOREDUCTASE"/>
    <property type="match status" value="1"/>
</dbReference>
<dbReference type="InterPro" id="IPR055060">
    <property type="entry name" value="ACOX_C_alpha1"/>
</dbReference>
<dbReference type="PIRSF" id="PIRSF000168">
    <property type="entry name" value="Acyl-CoA_oxidase"/>
    <property type="match status" value="1"/>
</dbReference>
<evidence type="ECO:0000256" key="3">
    <source>
        <dbReference type="ARBA" id="ARBA00022630"/>
    </source>
</evidence>
<dbReference type="Gene3D" id="1.10.540.10">
    <property type="entry name" value="Acyl-CoA dehydrogenase/oxidase, N-terminal domain"/>
    <property type="match status" value="1"/>
</dbReference>
<evidence type="ECO:0000256" key="5">
    <source>
        <dbReference type="ARBA" id="ARBA00023002"/>
    </source>
</evidence>
<feature type="domain" description="Acyl-CoA dehydrogenase/oxidase N-terminal" evidence="8">
    <location>
        <begin position="29"/>
        <end position="122"/>
    </location>
</feature>
<evidence type="ECO:0000313" key="10">
    <source>
        <dbReference type="EMBL" id="MFB9904463.1"/>
    </source>
</evidence>
<dbReference type="InterPro" id="IPR046373">
    <property type="entry name" value="Acyl-CoA_Oxase/DH_mid-dom_sf"/>
</dbReference>
<feature type="domain" description="Acyl-CoA oxidase C-alpha1" evidence="9">
    <location>
        <begin position="273"/>
        <end position="433"/>
    </location>
</feature>